<reference evidence="1 2" key="1">
    <citation type="submission" date="2019-02" db="EMBL/GenBank/DDBJ databases">
        <title>Emended description of the genus Rhodopseudomonas and description of Rhodopseudomonas albus sp. nov., a non-phototrophic, heavy-metal-tolerant bacterium isolated from garden soil.</title>
        <authorList>
            <person name="Bao Z."/>
            <person name="Cao W.W."/>
            <person name="Sato Y."/>
            <person name="Nishizawa T."/>
            <person name="Zhao J."/>
            <person name="Guo Y."/>
            <person name="Ohta H."/>
        </authorList>
    </citation>
    <scope>NUCLEOTIDE SEQUENCE [LARGE SCALE GENOMIC DNA]</scope>
    <source>
        <strain evidence="1 2">SK50-23</strain>
    </source>
</reference>
<dbReference type="SUPFAM" id="SSF51621">
    <property type="entry name" value="Phosphoenolpyruvate/pyruvate domain"/>
    <property type="match status" value="1"/>
</dbReference>
<proteinExistence type="predicted"/>
<sequence>MTLSPAEKHANFRKLHAAGCFVLPNPWDVGSARYLAHCGFKALASTSAGYAWSTGRPDNKVTADDVIEHLVQLSAATDLPVNADFENGFADDPAGVAAHVARAAASGISGLSIENSTGRADAPLYDDMLAVERIKAARAAIDGVDPAIMLVARCEGYLHGERDLKKTTARLVAFAEAGADCLYAPGVASDEEITTLVKALGGKPLNVLTVQPTMTVQHLASLGVRRISVGGALARVAWAGFIGAAQEIAGQGTFTSFANGAKGGELNKLFGS</sequence>
<organism evidence="1 2">
    <name type="scientific">Tardiphaga alba</name>
    <dbReference type="NCBI Taxonomy" id="340268"/>
    <lineage>
        <taxon>Bacteria</taxon>
        <taxon>Pseudomonadati</taxon>
        <taxon>Pseudomonadota</taxon>
        <taxon>Alphaproteobacteria</taxon>
        <taxon>Hyphomicrobiales</taxon>
        <taxon>Nitrobacteraceae</taxon>
        <taxon>Tardiphaga</taxon>
    </lineage>
</organism>
<name>A0ABX8AD06_9BRAD</name>
<dbReference type="PANTHER" id="PTHR42905:SF16">
    <property type="entry name" value="CARBOXYPHOSPHONOENOLPYRUVATE PHOSPHONOMUTASE-LIKE PROTEIN (AFU_ORTHOLOGUE AFUA_5G07230)"/>
    <property type="match status" value="1"/>
</dbReference>
<keyword evidence="1" id="KW-0456">Lyase</keyword>
<dbReference type="RefSeq" id="WP_211909450.1">
    <property type="nucleotide sequence ID" value="NZ_CP036498.1"/>
</dbReference>
<dbReference type="PANTHER" id="PTHR42905">
    <property type="entry name" value="PHOSPHOENOLPYRUVATE CARBOXYLASE"/>
    <property type="match status" value="1"/>
</dbReference>
<dbReference type="GO" id="GO:0016829">
    <property type="term" value="F:lyase activity"/>
    <property type="evidence" value="ECO:0007669"/>
    <property type="project" value="UniProtKB-KW"/>
</dbReference>
<accession>A0ABX8AD06</accession>
<dbReference type="EMBL" id="CP036498">
    <property type="protein sequence ID" value="QUS40856.1"/>
    <property type="molecule type" value="Genomic_DNA"/>
</dbReference>
<keyword evidence="2" id="KW-1185">Reference proteome</keyword>
<dbReference type="Pfam" id="PF13714">
    <property type="entry name" value="PEP_mutase"/>
    <property type="match status" value="1"/>
</dbReference>
<dbReference type="CDD" id="cd00377">
    <property type="entry name" value="ICL_PEPM"/>
    <property type="match status" value="1"/>
</dbReference>
<evidence type="ECO:0000313" key="1">
    <source>
        <dbReference type="EMBL" id="QUS40856.1"/>
    </source>
</evidence>
<dbReference type="Gene3D" id="6.10.250.2750">
    <property type="match status" value="1"/>
</dbReference>
<dbReference type="InterPro" id="IPR015813">
    <property type="entry name" value="Pyrv/PenolPyrv_kinase-like_dom"/>
</dbReference>
<evidence type="ECO:0000313" key="2">
    <source>
        <dbReference type="Proteomes" id="UP000682843"/>
    </source>
</evidence>
<protein>
    <submittedName>
        <fullName evidence="1">Isocitrate lyase/phosphoenolpyruvate mutase family protein</fullName>
    </submittedName>
</protein>
<dbReference type="InterPro" id="IPR040442">
    <property type="entry name" value="Pyrv_kinase-like_dom_sf"/>
</dbReference>
<dbReference type="Proteomes" id="UP000682843">
    <property type="component" value="Chromosome"/>
</dbReference>
<gene>
    <name evidence="1" type="ORF">RPMA_19945</name>
</gene>
<dbReference type="Gene3D" id="3.20.20.60">
    <property type="entry name" value="Phosphoenolpyruvate-binding domains"/>
    <property type="match status" value="1"/>
</dbReference>
<dbReference type="InterPro" id="IPR039556">
    <property type="entry name" value="ICL/PEPM"/>
</dbReference>